<dbReference type="CDD" id="cd02227">
    <property type="entry name" value="cupin_TM1112-like"/>
    <property type="match status" value="1"/>
</dbReference>
<sequence length="116" mass="12858">MAAPNFLSVDVASAEPEAGAPVPDRLISGDPKFRTWNVEERDGGLFAGIWESTPGKWRIVYDEWEFCHILSGVSVISEDGGEARTVRAGDSFVLRPGFKGSWEVLETTRKEYVIKL</sequence>
<organism evidence="2 3">
    <name type="scientific">Mesorhizobium abyssinicae</name>
    <dbReference type="NCBI Taxonomy" id="1209958"/>
    <lineage>
        <taxon>Bacteria</taxon>
        <taxon>Pseudomonadati</taxon>
        <taxon>Pseudomonadota</taxon>
        <taxon>Alphaproteobacteria</taxon>
        <taxon>Hyphomicrobiales</taxon>
        <taxon>Phyllobacteriaceae</taxon>
        <taxon>Mesorhizobium</taxon>
    </lineage>
</organism>
<dbReference type="InterPro" id="IPR008579">
    <property type="entry name" value="UGlyAH_Cupin_dom"/>
</dbReference>
<dbReference type="SUPFAM" id="SSF51182">
    <property type="entry name" value="RmlC-like cupins"/>
    <property type="match status" value="1"/>
</dbReference>
<proteinExistence type="predicted"/>
<evidence type="ECO:0000313" key="2">
    <source>
        <dbReference type="EMBL" id="MDX8540283.1"/>
    </source>
</evidence>
<dbReference type="Pfam" id="PF05899">
    <property type="entry name" value="Cupin_3"/>
    <property type="match status" value="1"/>
</dbReference>
<name>A0ABU5ASJ6_9HYPH</name>
<dbReference type="PANTHER" id="PTHR40943">
    <property type="entry name" value="CYTOPLASMIC PROTEIN-RELATED"/>
    <property type="match status" value="1"/>
</dbReference>
<dbReference type="PANTHER" id="PTHR40943:SF2">
    <property type="entry name" value="(S)-UREIDOGLYCINE AMINOHYDROLASE CUPIN DOMAIN-CONTAINING PROTEIN"/>
    <property type="match status" value="1"/>
</dbReference>
<protein>
    <submittedName>
        <fullName evidence="2">Cupin domain-containing protein</fullName>
    </submittedName>
</protein>
<dbReference type="EMBL" id="JAVIIP010000012">
    <property type="protein sequence ID" value="MDX8540283.1"/>
    <property type="molecule type" value="Genomic_DNA"/>
</dbReference>
<keyword evidence="3" id="KW-1185">Reference proteome</keyword>
<comment type="caution">
    <text evidence="2">The sequence shown here is derived from an EMBL/GenBank/DDBJ whole genome shotgun (WGS) entry which is preliminary data.</text>
</comment>
<evidence type="ECO:0000259" key="1">
    <source>
        <dbReference type="Pfam" id="PF05899"/>
    </source>
</evidence>
<dbReference type="Gene3D" id="2.60.120.10">
    <property type="entry name" value="Jelly Rolls"/>
    <property type="match status" value="1"/>
</dbReference>
<dbReference type="Proteomes" id="UP001276564">
    <property type="component" value="Unassembled WGS sequence"/>
</dbReference>
<reference evidence="2 3" key="1">
    <citation type="submission" date="2023-08" db="EMBL/GenBank/DDBJ databases">
        <title>Implementing the SeqCode for naming new Mesorhizobium species isolated from Vachellia karroo root nodules.</title>
        <authorList>
            <person name="Van Lill M."/>
        </authorList>
    </citation>
    <scope>NUCLEOTIDE SEQUENCE [LARGE SCALE GENOMIC DNA]</scope>
    <source>
        <strain evidence="2 3">VK4B</strain>
    </source>
</reference>
<accession>A0ABU5ASJ6</accession>
<evidence type="ECO:0000313" key="3">
    <source>
        <dbReference type="Proteomes" id="UP001276564"/>
    </source>
</evidence>
<dbReference type="InterPro" id="IPR011051">
    <property type="entry name" value="RmlC_Cupin_sf"/>
</dbReference>
<gene>
    <name evidence="2" type="ORF">RFM23_21930</name>
</gene>
<dbReference type="RefSeq" id="WP_320321347.1">
    <property type="nucleotide sequence ID" value="NZ_JAVIIP010000012.1"/>
</dbReference>
<feature type="domain" description="(S)-ureidoglycine aminohydrolase cupin" evidence="1">
    <location>
        <begin position="40"/>
        <end position="112"/>
    </location>
</feature>
<dbReference type="InterPro" id="IPR014710">
    <property type="entry name" value="RmlC-like_jellyroll"/>
</dbReference>